<dbReference type="GO" id="GO:0003677">
    <property type="term" value="F:DNA binding"/>
    <property type="evidence" value="ECO:0007669"/>
    <property type="project" value="UniProtKB-KW"/>
</dbReference>
<dbReference type="PROSITE" id="PS50937">
    <property type="entry name" value="HTH_MERR_2"/>
    <property type="match status" value="1"/>
</dbReference>
<organism evidence="7 8">
    <name type="scientific">Reticulibacter mediterranei</name>
    <dbReference type="NCBI Taxonomy" id="2778369"/>
    <lineage>
        <taxon>Bacteria</taxon>
        <taxon>Bacillati</taxon>
        <taxon>Chloroflexota</taxon>
        <taxon>Ktedonobacteria</taxon>
        <taxon>Ktedonobacterales</taxon>
        <taxon>Reticulibacteraceae</taxon>
        <taxon>Reticulibacter</taxon>
    </lineage>
</organism>
<dbReference type="Gene3D" id="1.10.1660.10">
    <property type="match status" value="1"/>
</dbReference>
<dbReference type="InterPro" id="IPR047057">
    <property type="entry name" value="MerR_fam"/>
</dbReference>
<dbReference type="GO" id="GO:0003700">
    <property type="term" value="F:DNA-binding transcription factor activity"/>
    <property type="evidence" value="ECO:0007669"/>
    <property type="project" value="InterPro"/>
</dbReference>
<keyword evidence="8" id="KW-1185">Reference proteome</keyword>
<evidence type="ECO:0000256" key="4">
    <source>
        <dbReference type="ARBA" id="ARBA00023163"/>
    </source>
</evidence>
<gene>
    <name evidence="7" type="primary">yfmP</name>
    <name evidence="7" type="ORF">KSF_016300</name>
</gene>
<dbReference type="PANTHER" id="PTHR30204:SF69">
    <property type="entry name" value="MERR-FAMILY TRANSCRIPTIONAL REGULATOR"/>
    <property type="match status" value="1"/>
</dbReference>
<evidence type="ECO:0000313" key="8">
    <source>
        <dbReference type="Proteomes" id="UP000597444"/>
    </source>
</evidence>
<protein>
    <submittedName>
        <fullName evidence="7">HTH-type transcriptional regulator YfmP</fullName>
    </submittedName>
</protein>
<evidence type="ECO:0000256" key="1">
    <source>
        <dbReference type="ARBA" id="ARBA00022491"/>
    </source>
</evidence>
<dbReference type="EMBL" id="BNJK01000001">
    <property type="protein sequence ID" value="GHO91582.1"/>
    <property type="molecule type" value="Genomic_DNA"/>
</dbReference>
<dbReference type="Pfam" id="PF13411">
    <property type="entry name" value="MerR_1"/>
    <property type="match status" value="1"/>
</dbReference>
<accession>A0A8J3MZ69</accession>
<dbReference type="PRINTS" id="PR00040">
    <property type="entry name" value="HTHMERR"/>
</dbReference>
<evidence type="ECO:0000256" key="2">
    <source>
        <dbReference type="ARBA" id="ARBA00023015"/>
    </source>
</evidence>
<feature type="domain" description="HTH merR-type" evidence="6">
    <location>
        <begin position="20"/>
        <end position="90"/>
    </location>
</feature>
<reference evidence="7" key="1">
    <citation type="submission" date="2020-10" db="EMBL/GenBank/DDBJ databases">
        <title>Taxonomic study of unclassified bacteria belonging to the class Ktedonobacteria.</title>
        <authorList>
            <person name="Yabe S."/>
            <person name="Wang C.M."/>
            <person name="Zheng Y."/>
            <person name="Sakai Y."/>
            <person name="Cavaletti L."/>
            <person name="Monciardini P."/>
            <person name="Donadio S."/>
        </authorList>
    </citation>
    <scope>NUCLEOTIDE SEQUENCE</scope>
    <source>
        <strain evidence="7">ID150040</strain>
    </source>
</reference>
<evidence type="ECO:0000313" key="7">
    <source>
        <dbReference type="EMBL" id="GHO91582.1"/>
    </source>
</evidence>
<comment type="caution">
    <text evidence="7">The sequence shown here is derived from an EMBL/GenBank/DDBJ whole genome shotgun (WGS) entry which is preliminary data.</text>
</comment>
<dbReference type="RefSeq" id="WP_220202470.1">
    <property type="nucleotide sequence ID" value="NZ_BNJK01000001.1"/>
</dbReference>
<dbReference type="InterPro" id="IPR009061">
    <property type="entry name" value="DNA-bd_dom_put_sf"/>
</dbReference>
<keyword evidence="5" id="KW-0175">Coiled coil</keyword>
<keyword evidence="3" id="KW-0238">DNA-binding</keyword>
<dbReference type="AlphaFoldDB" id="A0A8J3MZ69"/>
<dbReference type="SMART" id="SM00422">
    <property type="entry name" value="HTH_MERR"/>
    <property type="match status" value="1"/>
</dbReference>
<dbReference type="InterPro" id="IPR000551">
    <property type="entry name" value="MerR-type_HTH_dom"/>
</dbReference>
<keyword evidence="1" id="KW-0678">Repressor</keyword>
<keyword evidence="4" id="KW-0804">Transcription</keyword>
<feature type="coiled-coil region" evidence="5">
    <location>
        <begin position="132"/>
        <end position="159"/>
    </location>
</feature>
<dbReference type="Proteomes" id="UP000597444">
    <property type="component" value="Unassembled WGS sequence"/>
</dbReference>
<dbReference type="SUPFAM" id="SSF46955">
    <property type="entry name" value="Putative DNA-binding domain"/>
    <property type="match status" value="1"/>
</dbReference>
<dbReference type="PANTHER" id="PTHR30204">
    <property type="entry name" value="REDOX-CYCLING DRUG-SENSING TRANSCRIPTIONAL ACTIVATOR SOXR"/>
    <property type="match status" value="1"/>
</dbReference>
<keyword evidence="2" id="KW-0805">Transcription regulation</keyword>
<evidence type="ECO:0000259" key="6">
    <source>
        <dbReference type="PROSITE" id="PS50937"/>
    </source>
</evidence>
<evidence type="ECO:0000256" key="5">
    <source>
        <dbReference type="SAM" id="Coils"/>
    </source>
</evidence>
<sequence>MVAANGEDQQELQNTEEIQTYTIEQVATSTGLTKRTLRYYEEVGLLPPTGRTEGNYRRYSEEDIEHIKRIKELRDLLGFSLADIRQLLQAEEERGLIKLAYQQETDVDGKIAQLDRADELIREQLHLIEQKISGLEQMRSSLLIKLERHQQKRNVLKNRE</sequence>
<dbReference type="CDD" id="cd00592">
    <property type="entry name" value="HTH_MerR-like"/>
    <property type="match status" value="1"/>
</dbReference>
<proteinExistence type="predicted"/>
<name>A0A8J3MZ69_9CHLR</name>
<evidence type="ECO:0000256" key="3">
    <source>
        <dbReference type="ARBA" id="ARBA00023125"/>
    </source>
</evidence>